<keyword evidence="1" id="KW-1133">Transmembrane helix</keyword>
<accession>A0A095CBU6</accession>
<sequence length="291" mass="34483">MLINPLVNYHYYYYYSIIIYAIKQFNYLIIKQLINYWNKLTSNTEFKQIIELFNNIQFHLSWTKRNISMNRLNSSLKYIRVNFENLSLKSTESAYIKCDQMISYNNNNNNNIEKVEFMKILKNPLTHNITDYYIEATKKKHYLLLNKIIQILIIIILFNYSIVYVNNNLCIDAMHLHNTILSPLTETSTDSETILESDSSTLPTYLIDSPVVKLIKTPKTTQRSYLDNGLQLENKVMQRISSIFQDKKAIQDLLTEMNAYYLTYGRPRVYISNNMGFFEKNNKRATFLLVK</sequence>
<dbReference type="EMBL" id="KL251340">
    <property type="protein sequence ID" value="KGB39998.1"/>
    <property type="molecule type" value="Genomic_DNA"/>
</dbReference>
<feature type="transmembrane region" description="Helical" evidence="1">
    <location>
        <begin position="12"/>
        <end position="30"/>
    </location>
</feature>
<keyword evidence="1" id="KW-0812">Transmembrane</keyword>
<evidence type="ECO:0000313" key="2">
    <source>
        <dbReference type="EMBL" id="KGB39998.1"/>
    </source>
</evidence>
<reference evidence="2" key="1">
    <citation type="journal article" date="2012" name="Nat. Genet.">
        <title>Whole-genome sequence of Schistosoma haematobium.</title>
        <authorList>
            <person name="Young N.D."/>
            <person name="Jex A.R."/>
            <person name="Li B."/>
            <person name="Liu S."/>
            <person name="Yang L."/>
            <person name="Xiong Z."/>
            <person name="Li Y."/>
            <person name="Cantacessi C."/>
            <person name="Hall R.S."/>
            <person name="Xu X."/>
            <person name="Chen F."/>
            <person name="Wu X."/>
            <person name="Zerlotini A."/>
            <person name="Oliveira G."/>
            <person name="Hofmann A."/>
            <person name="Zhang G."/>
            <person name="Fang X."/>
            <person name="Kang Y."/>
            <person name="Campbell B.E."/>
            <person name="Loukas A."/>
            <person name="Ranganathan S."/>
            <person name="Rollinson D."/>
            <person name="Rinaldi G."/>
            <person name="Brindley P.J."/>
            <person name="Yang H."/>
            <person name="Wang J."/>
            <person name="Wang J."/>
            <person name="Gasser R.B."/>
        </authorList>
    </citation>
    <scope>NUCLEOTIDE SEQUENCE [LARGE SCALE GENOMIC DNA]</scope>
</reference>
<organism evidence="2">
    <name type="scientific">Schistosoma haematobium</name>
    <name type="common">Blood fluke</name>
    <dbReference type="NCBI Taxonomy" id="6185"/>
    <lineage>
        <taxon>Eukaryota</taxon>
        <taxon>Metazoa</taxon>
        <taxon>Spiralia</taxon>
        <taxon>Lophotrochozoa</taxon>
        <taxon>Platyhelminthes</taxon>
        <taxon>Trematoda</taxon>
        <taxon>Digenea</taxon>
        <taxon>Strigeidida</taxon>
        <taxon>Schistosomatoidea</taxon>
        <taxon>Schistosomatidae</taxon>
        <taxon>Schistosoma</taxon>
    </lineage>
</organism>
<protein>
    <submittedName>
        <fullName evidence="2">Uncharacterized protein</fullName>
    </submittedName>
</protein>
<keyword evidence="1" id="KW-0472">Membrane</keyword>
<dbReference type="AlphaFoldDB" id="A0A095CBU6"/>
<evidence type="ECO:0000256" key="1">
    <source>
        <dbReference type="SAM" id="Phobius"/>
    </source>
</evidence>
<proteinExistence type="predicted"/>
<name>A0A095CBU6_SCHHA</name>
<gene>
    <name evidence="2" type="ORF">MS3_08454</name>
</gene>
<feature type="transmembrane region" description="Helical" evidence="1">
    <location>
        <begin position="148"/>
        <end position="165"/>
    </location>
</feature>